<dbReference type="EMBL" id="PQFF01000106">
    <property type="protein sequence ID" value="RHZ82091.1"/>
    <property type="molecule type" value="Genomic_DNA"/>
</dbReference>
<evidence type="ECO:0000313" key="1">
    <source>
        <dbReference type="EMBL" id="RHZ82091.1"/>
    </source>
</evidence>
<dbReference type="AlphaFoldDB" id="A0A397J1N4"/>
<proteinExistence type="predicted"/>
<keyword evidence="2" id="KW-1185">Reference proteome</keyword>
<reference evidence="1 2" key="1">
    <citation type="submission" date="2018-08" db="EMBL/GenBank/DDBJ databases">
        <title>Genome and evolution of the arbuscular mycorrhizal fungus Diversispora epigaea (formerly Glomus versiforme) and its bacterial endosymbionts.</title>
        <authorList>
            <person name="Sun X."/>
            <person name="Fei Z."/>
            <person name="Harrison M."/>
        </authorList>
    </citation>
    <scope>NUCLEOTIDE SEQUENCE [LARGE SCALE GENOMIC DNA]</scope>
    <source>
        <strain evidence="1 2">IT104</strain>
    </source>
</reference>
<comment type="caution">
    <text evidence="1">The sequence shown here is derived from an EMBL/GenBank/DDBJ whole genome shotgun (WGS) entry which is preliminary data.</text>
</comment>
<organism evidence="1 2">
    <name type="scientific">Diversispora epigaea</name>
    <dbReference type="NCBI Taxonomy" id="1348612"/>
    <lineage>
        <taxon>Eukaryota</taxon>
        <taxon>Fungi</taxon>
        <taxon>Fungi incertae sedis</taxon>
        <taxon>Mucoromycota</taxon>
        <taxon>Glomeromycotina</taxon>
        <taxon>Glomeromycetes</taxon>
        <taxon>Diversisporales</taxon>
        <taxon>Diversisporaceae</taxon>
        <taxon>Diversispora</taxon>
    </lineage>
</organism>
<accession>A0A397J1N4</accession>
<evidence type="ECO:0000313" key="2">
    <source>
        <dbReference type="Proteomes" id="UP000266861"/>
    </source>
</evidence>
<gene>
    <name evidence="1" type="ORF">Glove_114g114</name>
</gene>
<name>A0A397J1N4_9GLOM</name>
<sequence>MVYIKILVHLKKGNRIGLPEISIGISLYLQLFDGSSTWNQRPGETLHESVLQCLRKYMKNIDNVEQYDFLYVFYFHVSLKKILKNMSSYKGNMEMVFLEMFELAFLFT</sequence>
<dbReference type="Proteomes" id="UP000266861">
    <property type="component" value="Unassembled WGS sequence"/>
</dbReference>
<protein>
    <submittedName>
        <fullName evidence="1">Uncharacterized protein</fullName>
    </submittedName>
</protein>